<evidence type="ECO:0000313" key="1">
    <source>
        <dbReference type="EMBL" id="TNC21833.1"/>
    </source>
</evidence>
<keyword evidence="2" id="KW-1185">Reference proteome</keyword>
<comment type="caution">
    <text evidence="1">The sequence shown here is derived from an EMBL/GenBank/DDBJ whole genome shotgun (WGS) entry which is preliminary data.</text>
</comment>
<sequence>MQEKHWRVDIFIDEHERVTRAQARLLNPDETGLIGTGTARLNPRDAAVPEIGDELAVSRALADLAHQLLDATVADIEGITHTDVHLGR</sequence>
<protein>
    <submittedName>
        <fullName evidence="1">DUF1876 domain-containing protein</fullName>
    </submittedName>
</protein>
<organism evidence="1 2">
    <name type="scientific">Amycolatopsis alkalitolerans</name>
    <dbReference type="NCBI Taxonomy" id="2547244"/>
    <lineage>
        <taxon>Bacteria</taxon>
        <taxon>Bacillati</taxon>
        <taxon>Actinomycetota</taxon>
        <taxon>Actinomycetes</taxon>
        <taxon>Pseudonocardiales</taxon>
        <taxon>Pseudonocardiaceae</taxon>
        <taxon>Amycolatopsis</taxon>
    </lineage>
</organism>
<name>A0A5C4LUK3_9PSEU</name>
<evidence type="ECO:0000313" key="2">
    <source>
        <dbReference type="Proteomes" id="UP000305546"/>
    </source>
</evidence>
<proteinExistence type="predicted"/>
<dbReference type="InterPro" id="IPR038070">
    <property type="entry name" value="Rv2632c-like_sf"/>
</dbReference>
<dbReference type="SUPFAM" id="SSF143212">
    <property type="entry name" value="Rv2632c-like"/>
    <property type="match status" value="1"/>
</dbReference>
<dbReference type="AlphaFoldDB" id="A0A5C4LUK3"/>
<dbReference type="InterPro" id="IPR015057">
    <property type="entry name" value="Rv2632c-like"/>
</dbReference>
<dbReference type="Pfam" id="PF08962">
    <property type="entry name" value="Rv2632c-like"/>
    <property type="match status" value="1"/>
</dbReference>
<dbReference type="EMBL" id="VDFW01000031">
    <property type="protein sequence ID" value="TNC21833.1"/>
    <property type="molecule type" value="Genomic_DNA"/>
</dbReference>
<dbReference type="OrthoDB" id="4828144at2"/>
<reference evidence="1 2" key="1">
    <citation type="submission" date="2019-06" db="EMBL/GenBank/DDBJ databases">
        <title>Amycolatopsis alkalitolerans sp. nov., isolated from Gastrodia elata Blume.</title>
        <authorList>
            <person name="Narsing Rao M.P."/>
            <person name="Li W.J."/>
        </authorList>
    </citation>
    <scope>NUCLEOTIDE SEQUENCE [LARGE SCALE GENOMIC DNA]</scope>
    <source>
        <strain evidence="1 2">SYSUP0005</strain>
    </source>
</reference>
<dbReference type="RefSeq" id="WP_139099663.1">
    <property type="nucleotide sequence ID" value="NZ_VDFW01000031.1"/>
</dbReference>
<gene>
    <name evidence="1" type="ORF">FG385_27335</name>
</gene>
<dbReference type="Proteomes" id="UP000305546">
    <property type="component" value="Unassembled WGS sequence"/>
</dbReference>
<accession>A0A5C4LUK3</accession>
<dbReference type="Gene3D" id="3.30.160.240">
    <property type="entry name" value="Rv1738"/>
    <property type="match status" value="1"/>
</dbReference>